<protein>
    <submittedName>
        <fullName evidence="3">Uncharacterized protein LOC106742699</fullName>
    </submittedName>
</protein>
<feature type="transmembrane region" description="Helical" evidence="1">
    <location>
        <begin position="39"/>
        <end position="60"/>
    </location>
</feature>
<keyword evidence="1" id="KW-1133">Transmembrane helix</keyword>
<feature type="transmembrane region" description="Helical" evidence="1">
    <location>
        <begin position="127"/>
        <end position="148"/>
    </location>
</feature>
<sequence length="206" mass="23761">MDFRNINMMNFWMNLISGNLLPMTSDNSSFPLFWKLHGVLAWSFVMVYACGLISGCVFMPGEKALTDGMISMVIIIEVSVMIMRIHTQKTLVQELIQKLNDNLCIQDEMMQDVLTTTLKSMKAPLQFYWVVGAIGICMWCCVPLPLALQKNTFYYVDLKSPVVYYKEPYSTVVFLLINIVVLFNNMYLFFKKVAVDVYMTHLITPR</sequence>
<feature type="transmembrane region" description="Helical" evidence="1">
    <location>
        <begin position="66"/>
        <end position="85"/>
    </location>
</feature>
<evidence type="ECO:0000256" key="1">
    <source>
        <dbReference type="SAM" id="Phobius"/>
    </source>
</evidence>
<dbReference type="OrthoDB" id="8185860at2759"/>
<evidence type="ECO:0000313" key="2">
    <source>
        <dbReference type="Proteomes" id="UP000515204"/>
    </source>
</evidence>
<dbReference type="GeneID" id="106742699"/>
<keyword evidence="2" id="KW-1185">Reference proteome</keyword>
<dbReference type="KEGG" id="dqu:106742699"/>
<organism evidence="2 3">
    <name type="scientific">Dinoponera quadriceps</name>
    <name type="common">South American ant</name>
    <dbReference type="NCBI Taxonomy" id="609295"/>
    <lineage>
        <taxon>Eukaryota</taxon>
        <taxon>Metazoa</taxon>
        <taxon>Ecdysozoa</taxon>
        <taxon>Arthropoda</taxon>
        <taxon>Hexapoda</taxon>
        <taxon>Insecta</taxon>
        <taxon>Pterygota</taxon>
        <taxon>Neoptera</taxon>
        <taxon>Endopterygota</taxon>
        <taxon>Hymenoptera</taxon>
        <taxon>Apocrita</taxon>
        <taxon>Aculeata</taxon>
        <taxon>Formicoidea</taxon>
        <taxon>Formicidae</taxon>
        <taxon>Ponerinae</taxon>
        <taxon>Ponerini</taxon>
        <taxon>Dinoponera</taxon>
    </lineage>
</organism>
<reference evidence="3" key="1">
    <citation type="submission" date="2025-08" db="UniProtKB">
        <authorList>
            <consortium name="RefSeq"/>
        </authorList>
    </citation>
    <scope>IDENTIFICATION</scope>
</reference>
<evidence type="ECO:0000313" key="3">
    <source>
        <dbReference type="RefSeq" id="XP_014471382.1"/>
    </source>
</evidence>
<keyword evidence="1" id="KW-0472">Membrane</keyword>
<dbReference type="AlphaFoldDB" id="A0A6P3WZN5"/>
<accession>A0A6P3WZN5</accession>
<name>A0A6P3WZN5_DINQU</name>
<gene>
    <name evidence="3" type="primary">LOC106742699</name>
</gene>
<proteinExistence type="predicted"/>
<dbReference type="RefSeq" id="XP_014471382.1">
    <property type="nucleotide sequence ID" value="XM_014615896.1"/>
</dbReference>
<keyword evidence="1" id="KW-0812">Transmembrane</keyword>
<dbReference type="Proteomes" id="UP000515204">
    <property type="component" value="Unplaced"/>
</dbReference>
<feature type="transmembrane region" description="Helical" evidence="1">
    <location>
        <begin position="168"/>
        <end position="190"/>
    </location>
</feature>